<evidence type="ECO:0000313" key="3">
    <source>
        <dbReference type="Proteomes" id="UP000269154"/>
    </source>
</evidence>
<sequence length="225" mass="26328">MIYLSPKKTIIFLIFIVIGLTIASITGQFFQYYGFSNSTELIDKFNVDGEYTIPSLFSSFSLFFCCVILGIISHKKWQQKDKYLWKWIGLSVIFFYLGLDETISLHEQLIHPLRDMLNATGIFYYTWVIPGLILVMTVLFIYLKFLQSLPRKIKYLFFLAGIFYVGGGIGMEMVGGYYAYLYDTNNFFYEILVTIEEFFEMLGVVVFIYALLCYCREQAIVKRQQ</sequence>
<dbReference type="OrthoDB" id="451488at2"/>
<feature type="transmembrane region" description="Helical" evidence="1">
    <location>
        <begin position="12"/>
        <end position="33"/>
    </location>
</feature>
<feature type="transmembrane region" description="Helical" evidence="1">
    <location>
        <begin position="53"/>
        <end position="71"/>
    </location>
</feature>
<dbReference type="EMBL" id="RCBY01000152">
    <property type="protein sequence ID" value="RQH32633.1"/>
    <property type="molecule type" value="Genomic_DNA"/>
</dbReference>
<organism evidence="2 3">
    <name type="scientific">Okeania hirsuta</name>
    <dbReference type="NCBI Taxonomy" id="1458930"/>
    <lineage>
        <taxon>Bacteria</taxon>
        <taxon>Bacillati</taxon>
        <taxon>Cyanobacteriota</taxon>
        <taxon>Cyanophyceae</taxon>
        <taxon>Oscillatoriophycideae</taxon>
        <taxon>Oscillatoriales</taxon>
        <taxon>Microcoleaceae</taxon>
        <taxon>Okeania</taxon>
    </lineage>
</organism>
<dbReference type="RefSeq" id="WP_124146972.1">
    <property type="nucleotide sequence ID" value="NZ_CAWOKI010000210.1"/>
</dbReference>
<feature type="transmembrane region" description="Helical" evidence="1">
    <location>
        <begin position="198"/>
        <end position="215"/>
    </location>
</feature>
<dbReference type="AlphaFoldDB" id="A0A3N6N8I0"/>
<feature type="transmembrane region" description="Helical" evidence="1">
    <location>
        <begin position="155"/>
        <end position="178"/>
    </location>
</feature>
<feature type="transmembrane region" description="Helical" evidence="1">
    <location>
        <begin position="83"/>
        <end position="99"/>
    </location>
</feature>
<keyword evidence="1" id="KW-1133">Transmembrane helix</keyword>
<evidence type="ECO:0000256" key="1">
    <source>
        <dbReference type="SAM" id="Phobius"/>
    </source>
</evidence>
<keyword evidence="1" id="KW-0812">Transmembrane</keyword>
<keyword evidence="1" id="KW-0472">Membrane</keyword>
<comment type="caution">
    <text evidence="2">The sequence shown here is derived from an EMBL/GenBank/DDBJ whole genome shotgun (WGS) entry which is preliminary data.</text>
</comment>
<evidence type="ECO:0000313" key="2">
    <source>
        <dbReference type="EMBL" id="RQH32633.1"/>
    </source>
</evidence>
<protein>
    <submittedName>
        <fullName evidence="2">Uncharacterized protein</fullName>
    </submittedName>
</protein>
<reference evidence="2 3" key="1">
    <citation type="journal article" date="2018" name="ACS Chem. Biol.">
        <title>Ketoreductase domain dysfunction expands chemodiversity: malyngamide biosynthesis in the cyanobacterium Okeania hirsuta.</title>
        <authorList>
            <person name="Moss N.A."/>
            <person name="Leao T."/>
            <person name="Rankin M."/>
            <person name="McCullough T.M."/>
            <person name="Qu P."/>
            <person name="Korobeynikov A."/>
            <person name="Smith J.L."/>
            <person name="Gerwick L."/>
            <person name="Gerwick W.H."/>
        </authorList>
    </citation>
    <scope>NUCLEOTIDE SEQUENCE [LARGE SCALE GENOMIC DNA]</scope>
    <source>
        <strain evidence="2 3">PAB10Feb10-1</strain>
    </source>
</reference>
<gene>
    <name evidence="2" type="ORF">D5R40_22140</name>
</gene>
<name>A0A3N6N8I0_9CYAN</name>
<accession>A0A3N6N8I0</accession>
<proteinExistence type="predicted"/>
<keyword evidence="3" id="KW-1185">Reference proteome</keyword>
<dbReference type="Proteomes" id="UP000269154">
    <property type="component" value="Unassembled WGS sequence"/>
</dbReference>
<feature type="transmembrane region" description="Helical" evidence="1">
    <location>
        <begin position="122"/>
        <end position="143"/>
    </location>
</feature>